<evidence type="ECO:0000313" key="1">
    <source>
        <dbReference type="EMBL" id="RHE40265.1"/>
    </source>
</evidence>
<dbReference type="Proteomes" id="UP000283745">
    <property type="component" value="Unassembled WGS sequence"/>
</dbReference>
<reference evidence="1 2" key="1">
    <citation type="submission" date="2018-08" db="EMBL/GenBank/DDBJ databases">
        <title>A genome reference for cultivated species of the human gut microbiota.</title>
        <authorList>
            <person name="Zou Y."/>
            <person name="Xue W."/>
            <person name="Luo G."/>
        </authorList>
    </citation>
    <scope>NUCLEOTIDE SEQUENCE [LARGE SCALE GENOMIC DNA]</scope>
    <source>
        <strain evidence="1 2">AM28-23</strain>
    </source>
</reference>
<dbReference type="Gene3D" id="2.40.50.660">
    <property type="match status" value="1"/>
</dbReference>
<dbReference type="Pfam" id="PF10694">
    <property type="entry name" value="DUF2500"/>
    <property type="match status" value="1"/>
</dbReference>
<name>A0A414EQ02_9FIRM</name>
<organism evidence="1 2">
    <name type="scientific">Blautia obeum</name>
    <dbReference type="NCBI Taxonomy" id="40520"/>
    <lineage>
        <taxon>Bacteria</taxon>
        <taxon>Bacillati</taxon>
        <taxon>Bacillota</taxon>
        <taxon>Clostridia</taxon>
        <taxon>Lachnospirales</taxon>
        <taxon>Lachnospiraceae</taxon>
        <taxon>Blautia</taxon>
    </lineage>
</organism>
<dbReference type="AlphaFoldDB" id="A0A414EQ02"/>
<sequence length="134" mass="15225">MFYLEKGVSYIFNFISFERKSPEILIILAVTCIVLYSVARGIANSLSPKKTVKAVATKKKIVETTHYQNNMPTGTSNDYYITFETENKEQFKMSVSRKIYNNISVGDSGILMRKGSRFVAFHCLENSGEQEISE</sequence>
<dbReference type="InterPro" id="IPR019635">
    <property type="entry name" value="DUF2500"/>
</dbReference>
<comment type="caution">
    <text evidence="1">The sequence shown here is derived from an EMBL/GenBank/DDBJ whole genome shotgun (WGS) entry which is preliminary data.</text>
</comment>
<gene>
    <name evidence="1" type="ORF">DW740_08190</name>
</gene>
<dbReference type="RefSeq" id="WP_015543200.1">
    <property type="nucleotide sequence ID" value="NZ_CABJFK010000005.1"/>
</dbReference>
<proteinExistence type="predicted"/>
<evidence type="ECO:0000313" key="2">
    <source>
        <dbReference type="Proteomes" id="UP000283745"/>
    </source>
</evidence>
<accession>A0A414EQ02</accession>
<dbReference type="EMBL" id="QSKF01000005">
    <property type="protein sequence ID" value="RHE40265.1"/>
    <property type="molecule type" value="Genomic_DNA"/>
</dbReference>
<protein>
    <submittedName>
        <fullName evidence="1">DUF2500 domain-containing protein</fullName>
    </submittedName>
</protein>